<dbReference type="RefSeq" id="WP_066318852.1">
    <property type="nucleotide sequence ID" value="NZ_LQRT01000046.1"/>
</dbReference>
<gene>
    <name evidence="1" type="ORF">AWE51_15140</name>
</gene>
<sequence length="246" mass="28922">MPNQKTIMMKSIYKYLSCMLFLFLSCKETTKKTSVTTIENKTDTIINSKLAIKQDQTNITYIREFDENIEPFVKKIQNKLYGFDRNIKISHQIIETNKWIDGYSFVIVFFDLFDNDENSENVEGFILCSLDKKKYHLIKIDTFYPEGRKANIESVFFSNADQDDSKELVILCSWIQRHKNTAEGKLYQTFIYDDYKPQTKVNKLVFLQEISDHFSIEFEGIQEGEESIAKFKSSFSIKNELKNLGF</sequence>
<comment type="caution">
    <text evidence="1">The sequence shown here is derived from an EMBL/GenBank/DDBJ whole genome shotgun (WGS) entry which is preliminary data.</text>
</comment>
<dbReference type="AlphaFoldDB" id="A0A162CL79"/>
<evidence type="ECO:0000313" key="1">
    <source>
        <dbReference type="EMBL" id="KZS38914.1"/>
    </source>
</evidence>
<dbReference type="OrthoDB" id="8076002at2"/>
<protein>
    <recommendedName>
        <fullName evidence="3">Lipoprotein</fullName>
    </recommendedName>
</protein>
<dbReference type="Proteomes" id="UP000076715">
    <property type="component" value="Unassembled WGS sequence"/>
</dbReference>
<evidence type="ECO:0008006" key="3">
    <source>
        <dbReference type="Google" id="ProtNLM"/>
    </source>
</evidence>
<dbReference type="EMBL" id="LQRT01000046">
    <property type="protein sequence ID" value="KZS38914.1"/>
    <property type="molecule type" value="Genomic_DNA"/>
</dbReference>
<accession>A0A162CL79</accession>
<dbReference type="STRING" id="1642818.AWE51_15140"/>
<name>A0A162CL79_9FLAO</name>
<reference evidence="1 2" key="1">
    <citation type="submission" date="2016-01" db="EMBL/GenBank/DDBJ databases">
        <title>The draft genome sequence of Aquimarina sp. RZW4-3-2.</title>
        <authorList>
            <person name="Wang Y."/>
        </authorList>
    </citation>
    <scope>NUCLEOTIDE SEQUENCE [LARGE SCALE GENOMIC DNA]</scope>
    <source>
        <strain evidence="1 2">RZW4-3-2</strain>
    </source>
</reference>
<evidence type="ECO:0000313" key="2">
    <source>
        <dbReference type="Proteomes" id="UP000076715"/>
    </source>
</evidence>
<proteinExistence type="predicted"/>
<organism evidence="1 2">
    <name type="scientific">Aquimarina aggregata</name>
    <dbReference type="NCBI Taxonomy" id="1642818"/>
    <lineage>
        <taxon>Bacteria</taxon>
        <taxon>Pseudomonadati</taxon>
        <taxon>Bacteroidota</taxon>
        <taxon>Flavobacteriia</taxon>
        <taxon>Flavobacteriales</taxon>
        <taxon>Flavobacteriaceae</taxon>
        <taxon>Aquimarina</taxon>
    </lineage>
</organism>
<keyword evidence="2" id="KW-1185">Reference proteome</keyword>
<dbReference type="PROSITE" id="PS51257">
    <property type="entry name" value="PROKAR_LIPOPROTEIN"/>
    <property type="match status" value="1"/>
</dbReference>